<dbReference type="PANTHER" id="PTHR42991:SF1">
    <property type="entry name" value="ALDEHYDE DEHYDROGENASE"/>
    <property type="match status" value="1"/>
</dbReference>
<evidence type="ECO:0000256" key="1">
    <source>
        <dbReference type="ARBA" id="ARBA00009986"/>
    </source>
</evidence>
<dbReference type="RefSeq" id="WP_167487606.1">
    <property type="nucleotide sequence ID" value="NZ_CP046173.1"/>
</dbReference>
<evidence type="ECO:0000256" key="2">
    <source>
        <dbReference type="ARBA" id="ARBA00023002"/>
    </source>
</evidence>
<reference evidence="4 5" key="1">
    <citation type="journal article" date="2019" name="ACS Chem. Biol.">
        <title>Identification and Mobilization of a Cryptic Antibiotic Biosynthesis Gene Locus from a Human-Pathogenic Nocardia Isolate.</title>
        <authorList>
            <person name="Herisse M."/>
            <person name="Ishida K."/>
            <person name="Porter J.L."/>
            <person name="Howden B."/>
            <person name="Hertweck C."/>
            <person name="Stinear T.P."/>
            <person name="Pidot S.J."/>
        </authorList>
    </citation>
    <scope>NUCLEOTIDE SEQUENCE [LARGE SCALE GENOMIC DNA]</scope>
    <source>
        <strain evidence="4 5">AUSMDU00012715</strain>
    </source>
</reference>
<dbReference type="InterPro" id="IPR016163">
    <property type="entry name" value="Ald_DH_C"/>
</dbReference>
<dbReference type="EMBL" id="CP046173">
    <property type="protein sequence ID" value="QIS20253.1"/>
    <property type="molecule type" value="Genomic_DNA"/>
</dbReference>
<dbReference type="InterPro" id="IPR051020">
    <property type="entry name" value="ALDH-related_metabolic_enz"/>
</dbReference>
<keyword evidence="2" id="KW-0560">Oxidoreductase</keyword>
<evidence type="ECO:0000259" key="3">
    <source>
        <dbReference type="Pfam" id="PF00171"/>
    </source>
</evidence>
<name>A0A6G9Z5G5_9NOCA</name>
<feature type="domain" description="Aldehyde dehydrogenase" evidence="3">
    <location>
        <begin position="22"/>
        <end position="469"/>
    </location>
</feature>
<proteinExistence type="inferred from homology"/>
<dbReference type="Gene3D" id="3.40.605.10">
    <property type="entry name" value="Aldehyde Dehydrogenase, Chain A, domain 1"/>
    <property type="match status" value="1"/>
</dbReference>
<dbReference type="SUPFAM" id="SSF53720">
    <property type="entry name" value="ALDH-like"/>
    <property type="match status" value="1"/>
</dbReference>
<dbReference type="InterPro" id="IPR016162">
    <property type="entry name" value="Ald_DH_N"/>
</dbReference>
<dbReference type="InterPro" id="IPR015590">
    <property type="entry name" value="Aldehyde_DH_dom"/>
</dbReference>
<dbReference type="Gene3D" id="3.40.309.10">
    <property type="entry name" value="Aldehyde Dehydrogenase, Chain A, domain 2"/>
    <property type="match status" value="1"/>
</dbReference>
<dbReference type="PANTHER" id="PTHR42991">
    <property type="entry name" value="ALDEHYDE DEHYDROGENASE"/>
    <property type="match status" value="1"/>
</dbReference>
<dbReference type="Proteomes" id="UP000500953">
    <property type="component" value="Chromosome"/>
</dbReference>
<dbReference type="GO" id="GO:0008911">
    <property type="term" value="F:lactaldehyde dehydrogenase (NAD+) activity"/>
    <property type="evidence" value="ECO:0007669"/>
    <property type="project" value="TreeGrafter"/>
</dbReference>
<evidence type="ECO:0000313" key="5">
    <source>
        <dbReference type="Proteomes" id="UP000500953"/>
    </source>
</evidence>
<comment type="similarity">
    <text evidence="1">Belongs to the aldehyde dehydrogenase family.</text>
</comment>
<dbReference type="Pfam" id="PF00171">
    <property type="entry name" value="Aldedh"/>
    <property type="match status" value="1"/>
</dbReference>
<protein>
    <submittedName>
        <fullName evidence="4">Aldehyde dehydrogenase family protein</fullName>
    </submittedName>
</protein>
<dbReference type="AlphaFoldDB" id="A0A6G9Z5G5"/>
<evidence type="ECO:0000313" key="4">
    <source>
        <dbReference type="EMBL" id="QIS20253.1"/>
    </source>
</evidence>
<sequence>MGDRAENREIFGGGRWLPTADGLDVINPYTGEVVGVAARATAAQALEVARAAGQFRCELAAYERADILSRCAELIERAAAEYARSICLESGLAYRDGTKEVSRAVAQLRFAAEEAKRITGEAISTDVTPTAGRRMAVAFREPVGTVLAITPFNRPLNQVVTKVAPAIAAGAGVIVKPSERTPLTATLFVRALLEAGLPERMISLVTGDPITVGETLVTSGMVDMVTFTGSATVGRRIAQRAGMIRTAFELGDSGALIVLEDADLAAAAADAAAGAFATSGQSCRGVKRILVQDTVADDFAALLRAAAERLRVGDPLDPATDIGTLIDERAAHAVDGRVREAVAGGARLLCGGRREGAQYWPTVLDHVDRGCELVREETFGPCAPIVRVADFEDALECVNDSRYGLQAGLFTQRLDYALHAARTLQVGTVVLNGGPQFESPNVPFGGVKDSGLGREGIRYAIQEMTRIKTLVL</sequence>
<accession>A0A6G9Z5G5</accession>
<dbReference type="InterPro" id="IPR016161">
    <property type="entry name" value="Ald_DH/histidinol_DH"/>
</dbReference>
<organism evidence="4 5">
    <name type="scientific">Nocardia terpenica</name>
    <dbReference type="NCBI Taxonomy" id="455432"/>
    <lineage>
        <taxon>Bacteria</taxon>
        <taxon>Bacillati</taxon>
        <taxon>Actinomycetota</taxon>
        <taxon>Actinomycetes</taxon>
        <taxon>Mycobacteriales</taxon>
        <taxon>Nocardiaceae</taxon>
        <taxon>Nocardia</taxon>
    </lineage>
</organism>
<gene>
    <name evidence="4" type="ORF">F6W96_20120</name>
</gene>